<comment type="similarity">
    <text evidence="1">Belongs to the OsmC/Ohr family.</text>
</comment>
<dbReference type="OrthoDB" id="9797508at2"/>
<dbReference type="InterPro" id="IPR015946">
    <property type="entry name" value="KH_dom-like_a/b"/>
</dbReference>
<dbReference type="PANTHER" id="PTHR33797">
    <property type="entry name" value="ORGANIC HYDROPEROXIDE RESISTANCE PROTEIN-LIKE"/>
    <property type="match status" value="1"/>
</dbReference>
<accession>A0A494W222</accession>
<dbReference type="Gene3D" id="2.20.25.10">
    <property type="match status" value="1"/>
</dbReference>
<gene>
    <name evidence="2" type="ORF">HYN43_020705</name>
</gene>
<dbReference type="PANTHER" id="PTHR33797:SF2">
    <property type="entry name" value="ORGANIC HYDROPEROXIDE RESISTANCE PROTEIN-LIKE"/>
    <property type="match status" value="1"/>
</dbReference>
<dbReference type="InterPro" id="IPR019953">
    <property type="entry name" value="OHR"/>
</dbReference>
<dbReference type="GO" id="GO:0006979">
    <property type="term" value="P:response to oxidative stress"/>
    <property type="evidence" value="ECO:0007669"/>
    <property type="project" value="InterPro"/>
</dbReference>
<sequence length="140" mass="14745">MEKIYEAEVTTLAGRNGHAKSSDGLLDVDIRFPKEMGGAGEATNPEQLFAAAWSACFGTSVTVAAGIEKVKIGEVTVTAKIGVLHDNGNFDIGAHLLVQINDVDNDTAKKLVEAAKSICSYSKATKGNIDTVYELATNSL</sequence>
<name>A0A494W222_9SPHI</name>
<protein>
    <submittedName>
        <fullName evidence="2">Ohr family peroxiredoxin</fullName>
    </submittedName>
</protein>
<dbReference type="KEGG" id="muh:HYN43_020705"/>
<dbReference type="SUPFAM" id="SSF82784">
    <property type="entry name" value="OsmC-like"/>
    <property type="match status" value="1"/>
</dbReference>
<dbReference type="RefSeq" id="WP_119411131.1">
    <property type="nucleotide sequence ID" value="NZ_CP032869.1"/>
</dbReference>
<dbReference type="InterPro" id="IPR003718">
    <property type="entry name" value="OsmC/Ohr_fam"/>
</dbReference>
<dbReference type="InterPro" id="IPR036102">
    <property type="entry name" value="OsmC/Ohrsf"/>
</dbReference>
<dbReference type="Gene3D" id="3.30.300.20">
    <property type="match status" value="1"/>
</dbReference>
<proteinExistence type="inferred from homology"/>
<dbReference type="AlphaFoldDB" id="A0A494W222"/>
<evidence type="ECO:0000313" key="3">
    <source>
        <dbReference type="Proteomes" id="UP000270046"/>
    </source>
</evidence>
<dbReference type="NCBIfam" id="TIGR03561">
    <property type="entry name" value="organ_hyd_perox"/>
    <property type="match status" value="1"/>
</dbReference>
<dbReference type="EMBL" id="CP032869">
    <property type="protein sequence ID" value="AYL97565.1"/>
    <property type="molecule type" value="Genomic_DNA"/>
</dbReference>
<dbReference type="Pfam" id="PF02566">
    <property type="entry name" value="OsmC"/>
    <property type="match status" value="1"/>
</dbReference>
<dbReference type="Proteomes" id="UP000270046">
    <property type="component" value="Chromosome"/>
</dbReference>
<reference evidence="2 3" key="1">
    <citation type="submission" date="2018-10" db="EMBL/GenBank/DDBJ databases">
        <title>Genome sequencing of Mucilaginibacter sp. HYN0043.</title>
        <authorList>
            <person name="Kim M."/>
            <person name="Yi H."/>
        </authorList>
    </citation>
    <scope>NUCLEOTIDE SEQUENCE [LARGE SCALE GENOMIC DNA]</scope>
    <source>
        <strain evidence="2 3">HYN0043</strain>
    </source>
</reference>
<keyword evidence="3" id="KW-1185">Reference proteome</keyword>
<organism evidence="2 3">
    <name type="scientific">Mucilaginibacter celer</name>
    <dbReference type="NCBI Taxonomy" id="2305508"/>
    <lineage>
        <taxon>Bacteria</taxon>
        <taxon>Pseudomonadati</taxon>
        <taxon>Bacteroidota</taxon>
        <taxon>Sphingobacteriia</taxon>
        <taxon>Sphingobacteriales</taxon>
        <taxon>Sphingobacteriaceae</taxon>
        <taxon>Mucilaginibacter</taxon>
    </lineage>
</organism>
<evidence type="ECO:0000313" key="2">
    <source>
        <dbReference type="EMBL" id="AYL97565.1"/>
    </source>
</evidence>
<evidence type="ECO:0000256" key="1">
    <source>
        <dbReference type="ARBA" id="ARBA00007378"/>
    </source>
</evidence>